<organism evidence="1 2">
    <name type="scientific">Catellatospora methionotrophica</name>
    <dbReference type="NCBI Taxonomy" id="121620"/>
    <lineage>
        <taxon>Bacteria</taxon>
        <taxon>Bacillati</taxon>
        <taxon>Actinomycetota</taxon>
        <taxon>Actinomycetes</taxon>
        <taxon>Micromonosporales</taxon>
        <taxon>Micromonosporaceae</taxon>
        <taxon>Catellatospora</taxon>
    </lineage>
</organism>
<evidence type="ECO:0000313" key="1">
    <source>
        <dbReference type="EMBL" id="GIG14964.1"/>
    </source>
</evidence>
<evidence type="ECO:0000313" key="2">
    <source>
        <dbReference type="Proteomes" id="UP000660339"/>
    </source>
</evidence>
<keyword evidence="2" id="KW-1185">Reference proteome</keyword>
<reference evidence="1" key="1">
    <citation type="submission" date="2021-01" db="EMBL/GenBank/DDBJ databases">
        <title>Whole genome shotgun sequence of Catellatospora methionotrophica NBRC 14553.</title>
        <authorList>
            <person name="Komaki H."/>
            <person name="Tamura T."/>
        </authorList>
    </citation>
    <scope>NUCLEOTIDE SEQUENCE</scope>
    <source>
        <strain evidence="1">NBRC 14553</strain>
    </source>
</reference>
<comment type="caution">
    <text evidence="1">The sequence shown here is derived from an EMBL/GenBank/DDBJ whole genome shotgun (WGS) entry which is preliminary data.</text>
</comment>
<dbReference type="Proteomes" id="UP000660339">
    <property type="component" value="Unassembled WGS sequence"/>
</dbReference>
<sequence length="39" mass="4523">MLPPADQEQVYQRILRVLPDTVEIDADITAHLARRRPQP</sequence>
<protein>
    <submittedName>
        <fullName evidence="1">Uncharacterized protein</fullName>
    </submittedName>
</protein>
<dbReference type="AlphaFoldDB" id="A0A8J3LG82"/>
<gene>
    <name evidence="1" type="ORF">Cme02nite_32960</name>
</gene>
<accession>A0A8J3LG82</accession>
<dbReference type="EMBL" id="BONJ01000017">
    <property type="protein sequence ID" value="GIG14964.1"/>
    <property type="molecule type" value="Genomic_DNA"/>
</dbReference>
<proteinExistence type="predicted"/>
<name>A0A8J3LG82_9ACTN</name>